<keyword evidence="4" id="KW-1185">Reference proteome</keyword>
<feature type="compositionally biased region" description="Low complexity" evidence="1">
    <location>
        <begin position="31"/>
        <end position="46"/>
    </location>
</feature>
<dbReference type="AlphaFoldDB" id="A0A834SEA2"/>
<name>A0A834SEA2_9FABA</name>
<feature type="chain" id="PRO_5032715121" description="Secreted protein" evidence="2">
    <location>
        <begin position="29"/>
        <end position="69"/>
    </location>
</feature>
<evidence type="ECO:0000313" key="3">
    <source>
        <dbReference type="EMBL" id="KAF7801762.1"/>
    </source>
</evidence>
<dbReference type="EMBL" id="JAAIUW010000013">
    <property type="protein sequence ID" value="KAF7801762.1"/>
    <property type="molecule type" value="Genomic_DNA"/>
</dbReference>
<sequence length="69" mass="7546">MWRKCHMAPALWLPLIITTIPLPFITLASPPPLASSSPSKTPRTSPLGRSFINPTTSRLLLNLVLIKGN</sequence>
<dbReference type="Proteomes" id="UP000634136">
    <property type="component" value="Unassembled WGS sequence"/>
</dbReference>
<proteinExistence type="predicted"/>
<comment type="caution">
    <text evidence="3">The sequence shown here is derived from an EMBL/GenBank/DDBJ whole genome shotgun (WGS) entry which is preliminary data.</text>
</comment>
<reference evidence="3" key="1">
    <citation type="submission" date="2020-09" db="EMBL/GenBank/DDBJ databases">
        <title>Genome-Enabled Discovery of Anthraquinone Biosynthesis in Senna tora.</title>
        <authorList>
            <person name="Kang S.-H."/>
            <person name="Pandey R.P."/>
            <person name="Lee C.-M."/>
            <person name="Sim J.-S."/>
            <person name="Jeong J.-T."/>
            <person name="Choi B.-S."/>
            <person name="Jung M."/>
            <person name="Ginzburg D."/>
            <person name="Zhao K."/>
            <person name="Won S.Y."/>
            <person name="Oh T.-J."/>
            <person name="Yu Y."/>
            <person name="Kim N.-H."/>
            <person name="Lee O.R."/>
            <person name="Lee T.-H."/>
            <person name="Bashyal P."/>
            <person name="Kim T.-S."/>
            <person name="Lee W.-H."/>
            <person name="Kawkins C."/>
            <person name="Kim C.-K."/>
            <person name="Kim J.S."/>
            <person name="Ahn B.O."/>
            <person name="Rhee S.Y."/>
            <person name="Sohng J.K."/>
        </authorList>
    </citation>
    <scope>NUCLEOTIDE SEQUENCE</scope>
    <source>
        <tissue evidence="3">Leaf</tissue>
    </source>
</reference>
<evidence type="ECO:0008006" key="5">
    <source>
        <dbReference type="Google" id="ProtNLM"/>
    </source>
</evidence>
<keyword evidence="2" id="KW-0732">Signal</keyword>
<organism evidence="3 4">
    <name type="scientific">Senna tora</name>
    <dbReference type="NCBI Taxonomy" id="362788"/>
    <lineage>
        <taxon>Eukaryota</taxon>
        <taxon>Viridiplantae</taxon>
        <taxon>Streptophyta</taxon>
        <taxon>Embryophyta</taxon>
        <taxon>Tracheophyta</taxon>
        <taxon>Spermatophyta</taxon>
        <taxon>Magnoliopsida</taxon>
        <taxon>eudicotyledons</taxon>
        <taxon>Gunneridae</taxon>
        <taxon>Pentapetalae</taxon>
        <taxon>rosids</taxon>
        <taxon>fabids</taxon>
        <taxon>Fabales</taxon>
        <taxon>Fabaceae</taxon>
        <taxon>Caesalpinioideae</taxon>
        <taxon>Cassia clade</taxon>
        <taxon>Senna</taxon>
    </lineage>
</organism>
<gene>
    <name evidence="3" type="ORF">G2W53_040873</name>
</gene>
<evidence type="ECO:0000256" key="1">
    <source>
        <dbReference type="SAM" id="MobiDB-lite"/>
    </source>
</evidence>
<feature type="signal peptide" evidence="2">
    <location>
        <begin position="1"/>
        <end position="28"/>
    </location>
</feature>
<protein>
    <recommendedName>
        <fullName evidence="5">Secreted protein</fullName>
    </recommendedName>
</protein>
<accession>A0A834SEA2</accession>
<evidence type="ECO:0000256" key="2">
    <source>
        <dbReference type="SAM" id="SignalP"/>
    </source>
</evidence>
<evidence type="ECO:0000313" key="4">
    <source>
        <dbReference type="Proteomes" id="UP000634136"/>
    </source>
</evidence>
<feature type="region of interest" description="Disordered" evidence="1">
    <location>
        <begin position="31"/>
        <end position="51"/>
    </location>
</feature>